<name>B5EIS3_CITBB</name>
<feature type="binding site" evidence="15">
    <location>
        <position position="566"/>
    </location>
    <ligand>
        <name>[4Fe-4S] cluster</name>
        <dbReference type="ChEBI" id="CHEBI:49883"/>
        <label>2</label>
    </ligand>
</feature>
<accession>B5EIS3</accession>
<dbReference type="EMBL" id="CP001124">
    <property type="protein sequence ID" value="ACH38438.1"/>
    <property type="molecule type" value="Genomic_DNA"/>
</dbReference>
<gene>
    <name evidence="17" type="primary">iorA-2</name>
    <name evidence="17" type="ordered locus">Gbem_1419</name>
</gene>
<dbReference type="eggNOG" id="COG4231">
    <property type="taxonomic scope" value="Bacteria"/>
</dbReference>
<keyword evidence="10 14" id="KW-0408">Iron</keyword>
<sequence length="589" mass="62708">MKKIISGNEAIALSFEDSGGVFASGYPGTPSTETLEEVARLGNVYCEWAPNEKVGLESAIGASLAGGRALATMKHVGVNVAADALMTLTYTGVNAGLILMAADDPGMHSSQNEQDSRNYAKFAKIPMLDPADSQEAYDYVRAGFEISERFDTPVMLRTTTRISHAKGVVEQKGKVAAKVGELAKDVPKYVMLPNFGKIKHVAVEERLLKLQAFAEESPLNRVEMNDPELGIITSGISYQHAKEAFPQASFLKLGLVHPLPEQKIRDFASKVGRLMVVEEMDAIFEEQIRAMGIRVDIGKDRISLCGEVCADIVREAAGAPATSAKTTPAGDLPLRPPTFCPGCAHRGLYSILSKLKVFVSGDIGCYTLGALPPLSAMHTCICMGASISAAHGIAKVNEIAGRTEKPVAVIGDSTFFHSGITGLLSMSYNAGNALVIIMDNRTTGMTGGQENPGSGRHIQGNPAKEVDMVSLVKVLGIENVFEINSYDLKETEAAIRRGLETPGPYVLVDKNPCVLRYRVKKPLVQVSAEKCTGCRACLKASCVALGLKGSGEKPKVSIDPNICNGCGVCSQHCKFDAMTVASGGSHESI</sequence>
<dbReference type="InterPro" id="IPR017896">
    <property type="entry name" value="4Fe4S_Fe-S-bd"/>
</dbReference>
<evidence type="ECO:0000313" key="17">
    <source>
        <dbReference type="EMBL" id="ACH38438.1"/>
    </source>
</evidence>
<keyword evidence="8 14" id="KW-0249">Electron transport</keyword>
<evidence type="ECO:0000256" key="3">
    <source>
        <dbReference type="ARBA" id="ARBA00012812"/>
    </source>
</evidence>
<dbReference type="CDD" id="cd02008">
    <property type="entry name" value="TPP_IOR_alpha"/>
    <property type="match status" value="1"/>
</dbReference>
<dbReference type="Gene3D" id="3.30.70.20">
    <property type="match status" value="1"/>
</dbReference>
<dbReference type="InterPro" id="IPR011766">
    <property type="entry name" value="TPP_enzyme_TPP-bd"/>
</dbReference>
<keyword evidence="6 14" id="KW-0004">4Fe-4S</keyword>
<dbReference type="InterPro" id="IPR045025">
    <property type="entry name" value="HACL1-like"/>
</dbReference>
<dbReference type="Gene3D" id="3.40.50.970">
    <property type="match status" value="2"/>
</dbReference>
<dbReference type="GO" id="GO:0030976">
    <property type="term" value="F:thiamine pyrophosphate binding"/>
    <property type="evidence" value="ECO:0007669"/>
    <property type="project" value="InterPro"/>
</dbReference>
<dbReference type="OrthoDB" id="9804603at2"/>
<feature type="domain" description="4Fe-4S ferredoxin-type" evidence="16">
    <location>
        <begin position="522"/>
        <end position="552"/>
    </location>
</feature>
<dbReference type="PANTHER" id="PTHR43710">
    <property type="entry name" value="2-HYDROXYACYL-COA LYASE"/>
    <property type="match status" value="1"/>
</dbReference>
<evidence type="ECO:0000256" key="11">
    <source>
        <dbReference type="ARBA" id="ARBA00023014"/>
    </source>
</evidence>
<evidence type="ECO:0000256" key="12">
    <source>
        <dbReference type="ARBA" id="ARBA00030514"/>
    </source>
</evidence>
<evidence type="ECO:0000256" key="15">
    <source>
        <dbReference type="PIRSR" id="PIRSR006439-50"/>
    </source>
</evidence>
<feature type="binding site" evidence="15">
    <location>
        <position position="563"/>
    </location>
    <ligand>
        <name>[4Fe-4S] cluster</name>
        <dbReference type="ChEBI" id="CHEBI:49883"/>
        <label>2</label>
    </ligand>
</feature>
<dbReference type="InterPro" id="IPR002880">
    <property type="entry name" value="Pyrv_Fd/Flavodoxin_OxRdtase_N"/>
</dbReference>
<feature type="binding site" evidence="15">
    <location>
        <position position="534"/>
    </location>
    <ligand>
        <name>[4Fe-4S] cluster</name>
        <dbReference type="ChEBI" id="CHEBI:49883"/>
        <label>1</label>
    </ligand>
</feature>
<feature type="binding site" evidence="15">
    <location>
        <position position="531"/>
    </location>
    <ligand>
        <name>[4Fe-4S] cluster</name>
        <dbReference type="ChEBI" id="CHEBI:49883"/>
        <label>1</label>
    </ligand>
</feature>
<dbReference type="InterPro" id="IPR017721">
    <property type="entry name" value="IorA"/>
</dbReference>
<dbReference type="SUPFAM" id="SSF52518">
    <property type="entry name" value="Thiamin diphosphate-binding fold (THDP-binding)"/>
    <property type="match status" value="2"/>
</dbReference>
<proteinExistence type="predicted"/>
<dbReference type="Gene3D" id="3.40.50.920">
    <property type="match status" value="1"/>
</dbReference>
<dbReference type="RefSeq" id="WP_012529851.1">
    <property type="nucleotide sequence ID" value="NC_011146.1"/>
</dbReference>
<dbReference type="GO" id="GO:0043805">
    <property type="term" value="F:indolepyruvate ferredoxin oxidoreductase activity"/>
    <property type="evidence" value="ECO:0007669"/>
    <property type="project" value="UniProtKB-UniRule"/>
</dbReference>
<feature type="binding site" evidence="15">
    <location>
        <position position="537"/>
    </location>
    <ligand>
        <name>[4Fe-4S] cluster</name>
        <dbReference type="ChEBI" id="CHEBI:49883"/>
        <label>1</label>
    </ligand>
</feature>
<dbReference type="HOGENOM" id="CLU_017727_0_0_7"/>
<keyword evidence="17" id="KW-0670">Pyruvate</keyword>
<dbReference type="STRING" id="404380.Gbem_1419"/>
<dbReference type="PANTHER" id="PTHR43710:SF5">
    <property type="entry name" value="INDOLEPYRUVATE FERREDOXIN OXIDOREDUCTASE ALPHA SUBUNIT"/>
    <property type="match status" value="1"/>
</dbReference>
<keyword evidence="11 14" id="KW-0411">Iron-sulfur</keyword>
<evidence type="ECO:0000256" key="14">
    <source>
        <dbReference type="PIRNR" id="PIRNR006439"/>
    </source>
</evidence>
<feature type="binding site" evidence="15">
    <location>
        <position position="542"/>
    </location>
    <ligand>
        <name>[4Fe-4S] cluster</name>
        <dbReference type="ChEBI" id="CHEBI:49883"/>
        <label>2</label>
    </ligand>
</feature>
<dbReference type="EC" id="1.2.7.8" evidence="3 14"/>
<keyword evidence="5 14" id="KW-0813">Transport</keyword>
<keyword evidence="7 14" id="KW-0479">Metal-binding</keyword>
<dbReference type="Pfam" id="PF02775">
    <property type="entry name" value="TPP_enzyme_C"/>
    <property type="match status" value="1"/>
</dbReference>
<dbReference type="Pfam" id="PF01855">
    <property type="entry name" value="POR_N"/>
    <property type="match status" value="1"/>
</dbReference>
<comment type="cofactor">
    <cofactor evidence="14 15">
        <name>[4Fe-4S] cluster</name>
        <dbReference type="ChEBI" id="CHEBI:49883"/>
    </cofactor>
    <text evidence="14 15">Binds 2 [4Fe-4S] clusters. In this family the first cluster has a non-standard and varying [4Fe-4S] binding motif CX(2)CX(2)CX(4-5)CP.</text>
</comment>
<evidence type="ECO:0000256" key="4">
    <source>
        <dbReference type="ARBA" id="ARBA00017710"/>
    </source>
</evidence>
<evidence type="ECO:0000256" key="5">
    <source>
        <dbReference type="ARBA" id="ARBA00022448"/>
    </source>
</evidence>
<dbReference type="InterPro" id="IPR029061">
    <property type="entry name" value="THDP-binding"/>
</dbReference>
<dbReference type="InterPro" id="IPR009014">
    <property type="entry name" value="Transketo_C/PFOR_II"/>
</dbReference>
<dbReference type="GO" id="GO:0044281">
    <property type="term" value="P:small molecule metabolic process"/>
    <property type="evidence" value="ECO:0007669"/>
    <property type="project" value="UniProtKB-ARBA"/>
</dbReference>
<evidence type="ECO:0000256" key="8">
    <source>
        <dbReference type="ARBA" id="ARBA00022982"/>
    </source>
</evidence>
<dbReference type="PROSITE" id="PS51379">
    <property type="entry name" value="4FE4S_FER_2"/>
    <property type="match status" value="2"/>
</dbReference>
<dbReference type="PIRSF" id="PIRSF006439">
    <property type="entry name" value="Indolepyruvate_ferr_oxidored"/>
    <property type="match status" value="1"/>
</dbReference>
<evidence type="ECO:0000313" key="18">
    <source>
        <dbReference type="Proteomes" id="UP000008825"/>
    </source>
</evidence>
<dbReference type="KEGG" id="gbm:Gbem_1419"/>
<feature type="binding site" evidence="15">
    <location>
        <position position="569"/>
    </location>
    <ligand>
        <name>[4Fe-4S] cluster</name>
        <dbReference type="ChEBI" id="CHEBI:49883"/>
        <label>2</label>
    </ligand>
</feature>
<organism evidence="17 18">
    <name type="scientific">Citrifermentans bemidjiense (strain ATCC BAA-1014 / DSM 16622 / JCM 12645 / Bem)</name>
    <name type="common">Geobacter bemidjiensis</name>
    <dbReference type="NCBI Taxonomy" id="404380"/>
    <lineage>
        <taxon>Bacteria</taxon>
        <taxon>Pseudomonadati</taxon>
        <taxon>Thermodesulfobacteriota</taxon>
        <taxon>Desulfuromonadia</taxon>
        <taxon>Geobacterales</taxon>
        <taxon>Geobacteraceae</taxon>
        <taxon>Citrifermentans</taxon>
    </lineage>
</organism>
<evidence type="ECO:0000256" key="10">
    <source>
        <dbReference type="ARBA" id="ARBA00023004"/>
    </source>
</evidence>
<evidence type="ECO:0000256" key="2">
    <source>
        <dbReference type="ARBA" id="ARBA00011238"/>
    </source>
</evidence>
<dbReference type="SUPFAM" id="SSF54862">
    <property type="entry name" value="4Fe-4S ferredoxins"/>
    <property type="match status" value="1"/>
</dbReference>
<keyword evidence="9 14" id="KW-0560">Oxidoreductase</keyword>
<evidence type="ECO:0000256" key="1">
    <source>
        <dbReference type="ARBA" id="ARBA00002995"/>
    </source>
</evidence>
<evidence type="ECO:0000256" key="6">
    <source>
        <dbReference type="ARBA" id="ARBA00022485"/>
    </source>
</evidence>
<dbReference type="SUPFAM" id="SSF52922">
    <property type="entry name" value="TK C-terminal domain-like"/>
    <property type="match status" value="1"/>
</dbReference>
<feature type="binding site" evidence="15">
    <location>
        <position position="573"/>
    </location>
    <ligand>
        <name>[4Fe-4S] cluster</name>
        <dbReference type="ChEBI" id="CHEBI:49883"/>
        <label>1</label>
    </ligand>
</feature>
<evidence type="ECO:0000256" key="7">
    <source>
        <dbReference type="ARBA" id="ARBA00022723"/>
    </source>
</evidence>
<comment type="subunit">
    <text evidence="2">Heterodimer of the IorA and IorB subunits.</text>
</comment>
<feature type="domain" description="4Fe-4S ferredoxin-type" evidence="16">
    <location>
        <begin position="554"/>
        <end position="583"/>
    </location>
</feature>
<comment type="function">
    <text evidence="1 14">Catalyzes the ferredoxin-dependent oxidative decarboxylation of arylpyruvates.</text>
</comment>
<dbReference type="GO" id="GO:0051539">
    <property type="term" value="F:4 iron, 4 sulfur cluster binding"/>
    <property type="evidence" value="ECO:0007669"/>
    <property type="project" value="UniProtKB-UniRule"/>
</dbReference>
<reference evidence="17 18" key="2">
    <citation type="journal article" date="2010" name="BMC Genomics">
        <title>The genome of Geobacter bemidjiensis, exemplar for the subsurface clade of Geobacter species that predominate in Fe(III)-reducing subsurface environments.</title>
        <authorList>
            <person name="Aklujkar M."/>
            <person name="Young N.D."/>
            <person name="Holmes D."/>
            <person name="Chavan M."/>
            <person name="Risso C."/>
            <person name="Kiss H.E."/>
            <person name="Han C.S."/>
            <person name="Land M.L."/>
            <person name="Lovley D.R."/>
        </authorList>
    </citation>
    <scope>NUCLEOTIDE SEQUENCE [LARGE SCALE GENOMIC DNA]</scope>
    <source>
        <strain evidence="18">ATCC BAA-1014 / DSM 16622 / JCM 12645 / Bem</strain>
    </source>
</reference>
<evidence type="ECO:0000256" key="13">
    <source>
        <dbReference type="ARBA" id="ARBA00048332"/>
    </source>
</evidence>
<dbReference type="GO" id="GO:0046872">
    <property type="term" value="F:metal ion binding"/>
    <property type="evidence" value="ECO:0007669"/>
    <property type="project" value="UniProtKB-UniRule"/>
</dbReference>
<dbReference type="CDD" id="cd07034">
    <property type="entry name" value="TPP_PYR_PFOR_IOR-alpha_like"/>
    <property type="match status" value="1"/>
</dbReference>
<comment type="catalytic activity">
    <reaction evidence="13 14">
        <text>indole-3-pyruvate + 2 oxidized [2Fe-2S]-[ferredoxin] + CoA = (indol-3-yl)acetyl-CoA + 2 reduced [2Fe-2S]-[ferredoxin] + CO2 + H(+)</text>
        <dbReference type="Rhea" id="RHEA:12645"/>
        <dbReference type="Rhea" id="RHEA-COMP:10000"/>
        <dbReference type="Rhea" id="RHEA-COMP:10001"/>
        <dbReference type="ChEBI" id="CHEBI:15378"/>
        <dbReference type="ChEBI" id="CHEBI:16526"/>
        <dbReference type="ChEBI" id="CHEBI:17640"/>
        <dbReference type="ChEBI" id="CHEBI:33737"/>
        <dbReference type="ChEBI" id="CHEBI:33738"/>
        <dbReference type="ChEBI" id="CHEBI:57271"/>
        <dbReference type="ChEBI" id="CHEBI:57287"/>
        <dbReference type="EC" id="1.2.7.8"/>
    </reaction>
</comment>
<evidence type="ECO:0000256" key="9">
    <source>
        <dbReference type="ARBA" id="ARBA00023002"/>
    </source>
</evidence>
<dbReference type="Pfam" id="PF00037">
    <property type="entry name" value="Fer4"/>
    <property type="match status" value="1"/>
</dbReference>
<dbReference type="AlphaFoldDB" id="B5EIS3"/>
<dbReference type="Proteomes" id="UP000008825">
    <property type="component" value="Chromosome"/>
</dbReference>
<protein>
    <recommendedName>
        <fullName evidence="4 14">Indolepyruvate oxidoreductase subunit IorA</fullName>
        <shortName evidence="14">IOR</shortName>
        <ecNumber evidence="3 14">1.2.7.8</ecNumber>
    </recommendedName>
    <alternativeName>
        <fullName evidence="12 14">Indolepyruvate ferredoxin oxidoreductase subunit alpha</fullName>
    </alternativeName>
</protein>
<dbReference type="FunFam" id="3.40.50.970:FF:000039">
    <property type="entry name" value="Indolepyruvate oxidoreductase subunit IorA"/>
    <property type="match status" value="1"/>
</dbReference>
<keyword evidence="18" id="KW-1185">Reference proteome</keyword>
<reference evidence="17 18" key="1">
    <citation type="submission" date="2008-07" db="EMBL/GenBank/DDBJ databases">
        <title>Complete sequence of Geobacter bemidjiensis BEM.</title>
        <authorList>
            <consortium name="US DOE Joint Genome Institute"/>
            <person name="Lucas S."/>
            <person name="Copeland A."/>
            <person name="Lapidus A."/>
            <person name="Glavina del Rio T."/>
            <person name="Dalin E."/>
            <person name="Tice H."/>
            <person name="Bruce D."/>
            <person name="Goodwin L."/>
            <person name="Pitluck S."/>
            <person name="Kiss H."/>
            <person name="Brettin T."/>
            <person name="Detter J.C."/>
            <person name="Han C."/>
            <person name="Kuske C.R."/>
            <person name="Schmutz J."/>
            <person name="Larimer F."/>
            <person name="Land M."/>
            <person name="Hauser L."/>
            <person name="Kyrpides N."/>
            <person name="Lykidis A."/>
            <person name="Lovley D."/>
            <person name="Richardson P."/>
        </authorList>
    </citation>
    <scope>NUCLEOTIDE SEQUENCE [LARGE SCALE GENOMIC DNA]</scope>
    <source>
        <strain evidence="18">ATCC BAA-1014 / DSM 16622 / JCM 12645 / Bem</strain>
    </source>
</reference>
<evidence type="ECO:0000259" key="16">
    <source>
        <dbReference type="PROSITE" id="PS51379"/>
    </source>
</evidence>